<keyword evidence="3" id="KW-1185">Reference proteome</keyword>
<dbReference type="AlphaFoldDB" id="A0A101US76"/>
<accession>A0A101US76</accession>
<proteinExistence type="predicted"/>
<sequence>MTDDLIARLLTDVENQPTWQELADVLWLAERLSRESDGRPHTWGWERPPVPDTWSQPDSGPPAGRTKPPGADPPHAEHVQLYADVPRDVASASARLALPGGQDGVGNATPVRLPTTPALRNVLALRRALRPLGSRTLPGPGPELQLDEEATVERIADTGFWLPVLRPAPVRWLDVALVVDDSVSMAVWDRAVREFRDLLDTAGAFRSVQVWSLPSEEFRSLGVVLRRGLPARASTTSATYSSPGELVDPTGRRVVLVVSDCISPSWSDGTLEQLLRLWGRSGPVAIVQPLPRRMWERCPLNLHKVTLRSPGPGAANTRLVKPGAPMPVPVLLLDPDSIGPWASLTSGESSVVESLVTLVGSSPLRRPELPDDPTAAELSPTELVQRFRNDASPEAYNLIVYLSAVALSPPVMRIVQHRMLADPRPSQLAEIYLSGLLERTEDSVGARGDDIVFDFRPGVRAELLGALRSKAARQILQYVTEYLETAHGSRVEFAALLRNDDDAVAELRRHRPFAEVSAHVLRRLDAKYETVARSLERHRMPGLTTEAAAGAHEVWGAVPPRPAELLDRERLLDELHRALTSGGTVPQVLCSPEGGGATAVAVEYAYTLGSAFDLVVWLSAGSPSVGGADRARLADELARRSWQGTEPSWLVIMDGAAAGEVLPDLPGGRRSTLITSSVPDWPEGFAVHRVPALRRRKAFPLARLHATEVTASQGRYLAERFGGSPLALELAATFLAVTGELPEAGPERTGPGNGSSTASDPAVEACRISLDHVLRTEPSTRDLLHRLAVLAAGPVPLTLLVGRSQKKSGQAFDPALTALRRLALLRGGEPGGEYVFVHPAVRRACRERFPEEELAEARRAVRARMVEYYGRDAPDVPALWSRFGALTRHLDPVGALGDTDAYVRELVLRQLRYLRACGDTTGCRVLGTLALRRLAANSDAGHPGVQALVALLADVLEECGAGEDAAALRADPVDWSRQEPGAT</sequence>
<gene>
    <name evidence="2" type="ORF">AQJ91_38465</name>
</gene>
<dbReference type="RefSeq" id="WP_067031497.1">
    <property type="nucleotide sequence ID" value="NZ_KQ949110.1"/>
</dbReference>
<dbReference type="EMBL" id="LMXB01000098">
    <property type="protein sequence ID" value="KUO15910.1"/>
    <property type="molecule type" value="Genomic_DNA"/>
</dbReference>
<evidence type="ECO:0000313" key="3">
    <source>
        <dbReference type="Proteomes" id="UP000053260"/>
    </source>
</evidence>
<protein>
    <submittedName>
        <fullName evidence="2">Uncharacterized protein</fullName>
    </submittedName>
</protein>
<evidence type="ECO:0000313" key="2">
    <source>
        <dbReference type="EMBL" id="KUO15910.1"/>
    </source>
</evidence>
<dbReference type="SUPFAM" id="SSF52540">
    <property type="entry name" value="P-loop containing nucleoside triphosphate hydrolases"/>
    <property type="match status" value="1"/>
</dbReference>
<dbReference type="NCBIfam" id="NF041121">
    <property type="entry name" value="SAV_2336_NTERM"/>
    <property type="match status" value="1"/>
</dbReference>
<dbReference type="OrthoDB" id="4170462at2"/>
<dbReference type="InterPro" id="IPR047738">
    <property type="entry name" value="SAV_2336-like_N"/>
</dbReference>
<comment type="caution">
    <text evidence="2">The sequence shown here is derived from an EMBL/GenBank/DDBJ whole genome shotgun (WGS) entry which is preliminary data.</text>
</comment>
<organism evidence="2 3">
    <name type="scientific">Streptomyces dysideae</name>
    <dbReference type="NCBI Taxonomy" id="909626"/>
    <lineage>
        <taxon>Bacteria</taxon>
        <taxon>Bacillati</taxon>
        <taxon>Actinomycetota</taxon>
        <taxon>Actinomycetes</taxon>
        <taxon>Kitasatosporales</taxon>
        <taxon>Streptomycetaceae</taxon>
        <taxon>Streptomyces</taxon>
    </lineage>
</organism>
<dbReference type="STRING" id="909626.AQJ91_38465"/>
<name>A0A101US76_9ACTN</name>
<reference evidence="2 3" key="1">
    <citation type="submission" date="2015-10" db="EMBL/GenBank/DDBJ databases">
        <title>Draft genome sequence of Streptomyces sp. RV15, isolated from a marine sponge.</title>
        <authorList>
            <person name="Ruckert C."/>
            <person name="Abdelmohsen U.R."/>
            <person name="Winkler A."/>
            <person name="Hentschel U."/>
            <person name="Kalinowski J."/>
            <person name="Kampfer P."/>
            <person name="Glaeser S."/>
        </authorList>
    </citation>
    <scope>NUCLEOTIDE SEQUENCE [LARGE SCALE GENOMIC DNA]</scope>
    <source>
        <strain evidence="2 3">RV15</strain>
    </source>
</reference>
<evidence type="ECO:0000256" key="1">
    <source>
        <dbReference type="SAM" id="MobiDB-lite"/>
    </source>
</evidence>
<feature type="region of interest" description="Disordered" evidence="1">
    <location>
        <begin position="36"/>
        <end position="76"/>
    </location>
</feature>
<dbReference type="InterPro" id="IPR027417">
    <property type="entry name" value="P-loop_NTPase"/>
</dbReference>
<dbReference type="Gene3D" id="3.40.50.300">
    <property type="entry name" value="P-loop containing nucleotide triphosphate hydrolases"/>
    <property type="match status" value="1"/>
</dbReference>
<dbReference type="Proteomes" id="UP000053260">
    <property type="component" value="Unassembled WGS sequence"/>
</dbReference>